<evidence type="ECO:0000313" key="2">
    <source>
        <dbReference type="Proteomes" id="UP000326344"/>
    </source>
</evidence>
<accession>A0A5N1JLZ4</accession>
<proteinExistence type="predicted"/>
<gene>
    <name evidence="1" type="ORF">F0P93_03870</name>
</gene>
<dbReference type="RefSeq" id="WP_138990291.1">
    <property type="nucleotide sequence ID" value="NZ_VTWS01000001.1"/>
</dbReference>
<dbReference type="AlphaFoldDB" id="A0A5N1JLZ4"/>
<keyword evidence="2" id="KW-1185">Reference proteome</keyword>
<evidence type="ECO:0000313" key="1">
    <source>
        <dbReference type="EMBL" id="KAA9356888.1"/>
    </source>
</evidence>
<comment type="caution">
    <text evidence="1">The sequence shown here is derived from an EMBL/GenBank/DDBJ whole genome shotgun (WGS) entry which is preliminary data.</text>
</comment>
<organism evidence="1 2">
    <name type="scientific">Larkinella humicola</name>
    <dbReference type="NCBI Taxonomy" id="2607654"/>
    <lineage>
        <taxon>Bacteria</taxon>
        <taxon>Pseudomonadati</taxon>
        <taxon>Bacteroidota</taxon>
        <taxon>Cytophagia</taxon>
        <taxon>Cytophagales</taxon>
        <taxon>Spirosomataceae</taxon>
        <taxon>Larkinella</taxon>
    </lineage>
</organism>
<name>A0A5N1JLZ4_9BACT</name>
<sequence>MGVFIPARFGYYKEIDYKNFGLGSINDIAKFFNYNPDQFYLCMGPLDSDFQVKNVCIEVFSGKIIFVLADSTKGPLKQSKVDYFMKEHNLKRIFDGPEVESILTSGIENKTLDINFLSRVLKLKDPSLTGVFHASSIGLNLIFEQGYLTDFMSSDGMNKWAKLWYQLNPALIRDYEQQAIKFWGNNPSRVLFEINAQAEALGETPGALNNPFLELHRTDYGLIDFCMLNVKHHSRPITHDEFLILNHGRFIQLDEKMKEYRVGLFTYHFNEEGELLRDLDESQS</sequence>
<protein>
    <submittedName>
        <fullName evidence="1">Uncharacterized protein</fullName>
    </submittedName>
</protein>
<dbReference type="Proteomes" id="UP000326344">
    <property type="component" value="Unassembled WGS sequence"/>
</dbReference>
<dbReference type="EMBL" id="VTWS01000001">
    <property type="protein sequence ID" value="KAA9356888.1"/>
    <property type="molecule type" value="Genomic_DNA"/>
</dbReference>
<reference evidence="1 2" key="1">
    <citation type="submission" date="2019-09" db="EMBL/GenBank/DDBJ databases">
        <title>Genome Sequence of Larkinella sp MA1.</title>
        <authorList>
            <person name="Srinivasan S."/>
        </authorList>
    </citation>
    <scope>NUCLEOTIDE SEQUENCE [LARGE SCALE GENOMIC DNA]</scope>
    <source>
        <strain evidence="1 2">MA1</strain>
    </source>
</reference>